<evidence type="ECO:0000313" key="12">
    <source>
        <dbReference type="EMBL" id="SCC52181.1"/>
    </source>
</evidence>
<dbReference type="InterPro" id="IPR051399">
    <property type="entry name" value="RNA-guided_DNA_endo/Transpos"/>
</dbReference>
<comment type="similarity">
    <text evidence="2">In the N-terminal section; belongs to the transposase 2 family.</text>
</comment>
<dbReference type="NCBIfam" id="NF040570">
    <property type="entry name" value="guided_TnpB"/>
    <property type="match status" value="1"/>
</dbReference>
<evidence type="ECO:0000256" key="2">
    <source>
        <dbReference type="ARBA" id="ARBA00011044"/>
    </source>
</evidence>
<dbReference type="InterPro" id="IPR001959">
    <property type="entry name" value="Transposase"/>
</dbReference>
<evidence type="ECO:0000256" key="6">
    <source>
        <dbReference type="ARBA" id="ARBA00023125"/>
    </source>
</evidence>
<dbReference type="EMBL" id="FMBE01000014">
    <property type="protein sequence ID" value="SCC52181.1"/>
    <property type="molecule type" value="Genomic_DNA"/>
</dbReference>
<dbReference type="GO" id="GO:0006310">
    <property type="term" value="P:DNA recombination"/>
    <property type="evidence" value="ECO:0007669"/>
    <property type="project" value="UniProtKB-KW"/>
</dbReference>
<protein>
    <submittedName>
        <fullName evidence="12">IS605 OrfB family transposase</fullName>
    </submittedName>
</protein>
<evidence type="ECO:0000313" key="13">
    <source>
        <dbReference type="Proteomes" id="UP000196052"/>
    </source>
</evidence>
<dbReference type="PANTHER" id="PTHR30405:SF25">
    <property type="entry name" value="RNA-GUIDED DNA ENDONUCLEASE INSQ-RELATED"/>
    <property type="match status" value="1"/>
</dbReference>
<dbReference type="RefSeq" id="WP_088123049.1">
    <property type="nucleotide sequence ID" value="NZ_FMBE01000014.1"/>
</dbReference>
<dbReference type="GO" id="GO:0032196">
    <property type="term" value="P:transposition"/>
    <property type="evidence" value="ECO:0007669"/>
    <property type="project" value="UniProtKB-KW"/>
</dbReference>
<evidence type="ECO:0000256" key="7">
    <source>
        <dbReference type="ARBA" id="ARBA00023172"/>
    </source>
</evidence>
<dbReference type="InterPro" id="IPR010095">
    <property type="entry name" value="Cas12f1-like_TNB"/>
</dbReference>
<sequence length="372" mass="43721">MILARKVRIRPNKEQEHQLWKSVGIARWAYNWTLGKQEENHKHGGKFLSDGLLRKELTVLKQTEEYVWLYEVSNNITKQAIKDACEAYKRFFKGLANKPCFKSRRKSKPSFYNDNVKLKVRNNEVLIEKVGWIKISESLPVDVKYTNPRIHFDGKYWYLSVGVENECPKIELTDVSLGIDVGVKELAVCSDGEKKKNINKTQTVKKVEKRLRRLQRQVSRKYEINKEGNRFIKTGNIIKVKKKIQHLHRRLTNIRTNYLHQVTKDIVKTKPYRIVMETLNIKGMMKNKHLSKAIAKQCLYEFKRQIQYKSEKYGIEFIEADKWYPSSKMCSSCGSIKKDLKLSDRIYKCACSHIIDRDLNAAINLSRYKLAN</sequence>
<dbReference type="GO" id="GO:0046872">
    <property type="term" value="F:metal ion binding"/>
    <property type="evidence" value="ECO:0007669"/>
    <property type="project" value="UniProtKB-KW"/>
</dbReference>
<feature type="domain" description="Cas12f1-like TNB" evidence="10">
    <location>
        <begin position="300"/>
        <end position="365"/>
    </location>
</feature>
<evidence type="ECO:0000256" key="8">
    <source>
        <dbReference type="SAM" id="Coils"/>
    </source>
</evidence>
<keyword evidence="3" id="KW-0815">Transposition</keyword>
<reference evidence="13" key="1">
    <citation type="submission" date="2016-08" db="EMBL/GenBank/DDBJ databases">
        <authorList>
            <person name="Loux V."/>
            <person name="Rue O."/>
        </authorList>
    </citation>
    <scope>NUCLEOTIDE SEQUENCE [LARGE SCALE GENOMIC DNA]</scope>
    <source>
        <strain evidence="13">INRA Bc05-F1</strain>
    </source>
</reference>
<evidence type="ECO:0000259" key="11">
    <source>
        <dbReference type="Pfam" id="PF12323"/>
    </source>
</evidence>
<dbReference type="PANTHER" id="PTHR30405">
    <property type="entry name" value="TRANSPOSASE"/>
    <property type="match status" value="1"/>
</dbReference>
<gene>
    <name evidence="12" type="ORF">BC05F1_04118</name>
</gene>
<evidence type="ECO:0000256" key="3">
    <source>
        <dbReference type="ARBA" id="ARBA00022578"/>
    </source>
</evidence>
<keyword evidence="5" id="KW-0862">Zinc</keyword>
<keyword evidence="6" id="KW-0238">DNA-binding</keyword>
<dbReference type="NCBIfam" id="TIGR01766">
    <property type="entry name" value="IS200/IS605 family accessory protein TnpB-like domain"/>
    <property type="match status" value="1"/>
</dbReference>
<evidence type="ECO:0000259" key="9">
    <source>
        <dbReference type="Pfam" id="PF01385"/>
    </source>
</evidence>
<feature type="domain" description="Transposase putative helix-turn-helix" evidence="11">
    <location>
        <begin position="1"/>
        <end position="46"/>
    </location>
</feature>
<dbReference type="Pfam" id="PF07282">
    <property type="entry name" value="Cas12f1-like_TNB"/>
    <property type="match status" value="1"/>
</dbReference>
<dbReference type="GO" id="GO:0003677">
    <property type="term" value="F:DNA binding"/>
    <property type="evidence" value="ECO:0007669"/>
    <property type="project" value="UniProtKB-KW"/>
</dbReference>
<dbReference type="InterPro" id="IPR021027">
    <property type="entry name" value="Transposase_put_HTH"/>
</dbReference>
<keyword evidence="8" id="KW-0175">Coiled coil</keyword>
<keyword evidence="7" id="KW-0233">DNA recombination</keyword>
<keyword evidence="4" id="KW-0479">Metal-binding</keyword>
<feature type="coiled-coil region" evidence="8">
    <location>
        <begin position="197"/>
        <end position="224"/>
    </location>
</feature>
<feature type="domain" description="Probable transposase IS891/IS1136/IS1341" evidence="9">
    <location>
        <begin position="168"/>
        <end position="287"/>
    </location>
</feature>
<name>A0A1C4F9J3_9BACI</name>
<dbReference type="AlphaFoldDB" id="A0A1C4F9J3"/>
<evidence type="ECO:0000256" key="4">
    <source>
        <dbReference type="ARBA" id="ARBA00022723"/>
    </source>
</evidence>
<dbReference type="Pfam" id="PF12323">
    <property type="entry name" value="HTH_OrfB_IS605"/>
    <property type="match status" value="1"/>
</dbReference>
<comment type="similarity">
    <text evidence="1">In the C-terminal section; belongs to the transposase 35 family.</text>
</comment>
<evidence type="ECO:0000256" key="1">
    <source>
        <dbReference type="ARBA" id="ARBA00008761"/>
    </source>
</evidence>
<evidence type="ECO:0000259" key="10">
    <source>
        <dbReference type="Pfam" id="PF07282"/>
    </source>
</evidence>
<evidence type="ECO:0000256" key="5">
    <source>
        <dbReference type="ARBA" id="ARBA00022833"/>
    </source>
</evidence>
<dbReference type="Pfam" id="PF01385">
    <property type="entry name" value="OrfB_IS605"/>
    <property type="match status" value="1"/>
</dbReference>
<proteinExistence type="inferred from homology"/>
<organism evidence="12 13">
    <name type="scientific">Bacillus wiedmannii</name>
    <dbReference type="NCBI Taxonomy" id="1890302"/>
    <lineage>
        <taxon>Bacteria</taxon>
        <taxon>Bacillati</taxon>
        <taxon>Bacillota</taxon>
        <taxon>Bacilli</taxon>
        <taxon>Bacillales</taxon>
        <taxon>Bacillaceae</taxon>
        <taxon>Bacillus</taxon>
        <taxon>Bacillus cereus group</taxon>
    </lineage>
</organism>
<dbReference type="Proteomes" id="UP000196052">
    <property type="component" value="Unassembled WGS sequence"/>
</dbReference>
<accession>A0A1C4F9J3</accession>